<dbReference type="InterPro" id="IPR000719">
    <property type="entry name" value="Prot_kinase_dom"/>
</dbReference>
<evidence type="ECO:0000256" key="2">
    <source>
        <dbReference type="ARBA" id="ARBA00022741"/>
    </source>
</evidence>
<dbReference type="PANTHER" id="PTHR43289:SF34">
    <property type="entry name" value="SERINE_THREONINE-PROTEIN KINASE YBDM-RELATED"/>
    <property type="match status" value="1"/>
</dbReference>
<dbReference type="PANTHER" id="PTHR43289">
    <property type="entry name" value="MITOGEN-ACTIVATED PROTEIN KINASE KINASE KINASE 20-RELATED"/>
    <property type="match status" value="1"/>
</dbReference>
<dbReference type="PROSITE" id="PS00108">
    <property type="entry name" value="PROTEIN_KINASE_ST"/>
    <property type="match status" value="1"/>
</dbReference>
<comment type="caution">
    <text evidence="7">The sequence shown here is derived from an EMBL/GenBank/DDBJ whole genome shotgun (WGS) entry which is preliminary data.</text>
</comment>
<accession>A0ABN3VQW3</accession>
<feature type="region of interest" description="Disordered" evidence="5">
    <location>
        <begin position="263"/>
        <end position="331"/>
    </location>
</feature>
<organism evidence="7 8">
    <name type="scientific">Streptosporangium fragile</name>
    <dbReference type="NCBI Taxonomy" id="46186"/>
    <lineage>
        <taxon>Bacteria</taxon>
        <taxon>Bacillati</taxon>
        <taxon>Actinomycetota</taxon>
        <taxon>Actinomycetes</taxon>
        <taxon>Streptosporangiales</taxon>
        <taxon>Streptosporangiaceae</taxon>
        <taxon>Streptosporangium</taxon>
    </lineage>
</organism>
<keyword evidence="8" id="KW-1185">Reference proteome</keyword>
<feature type="domain" description="Protein kinase" evidence="6">
    <location>
        <begin position="18"/>
        <end position="269"/>
    </location>
</feature>
<dbReference type="CDD" id="cd14014">
    <property type="entry name" value="STKc_PknB_like"/>
    <property type="match status" value="1"/>
</dbReference>
<keyword evidence="4" id="KW-0067">ATP-binding</keyword>
<gene>
    <name evidence="7" type="ORF">GCM10010517_07320</name>
</gene>
<dbReference type="Pfam" id="PF00069">
    <property type="entry name" value="Pkinase"/>
    <property type="match status" value="1"/>
</dbReference>
<evidence type="ECO:0000256" key="4">
    <source>
        <dbReference type="ARBA" id="ARBA00022840"/>
    </source>
</evidence>
<dbReference type="Gene3D" id="1.10.510.10">
    <property type="entry name" value="Transferase(Phosphotransferase) domain 1"/>
    <property type="match status" value="1"/>
</dbReference>
<evidence type="ECO:0000256" key="5">
    <source>
        <dbReference type="SAM" id="MobiDB-lite"/>
    </source>
</evidence>
<dbReference type="Gene3D" id="3.30.200.20">
    <property type="entry name" value="Phosphorylase Kinase, domain 1"/>
    <property type="match status" value="1"/>
</dbReference>
<feature type="region of interest" description="Disordered" evidence="5">
    <location>
        <begin position="364"/>
        <end position="491"/>
    </location>
</feature>
<dbReference type="InterPro" id="IPR008271">
    <property type="entry name" value="Ser/Thr_kinase_AS"/>
</dbReference>
<evidence type="ECO:0000256" key="3">
    <source>
        <dbReference type="ARBA" id="ARBA00022777"/>
    </source>
</evidence>
<reference evidence="7 8" key="1">
    <citation type="journal article" date="2019" name="Int. J. Syst. Evol. Microbiol.">
        <title>The Global Catalogue of Microorganisms (GCM) 10K type strain sequencing project: providing services to taxonomists for standard genome sequencing and annotation.</title>
        <authorList>
            <consortium name="The Broad Institute Genomics Platform"/>
            <consortium name="The Broad Institute Genome Sequencing Center for Infectious Disease"/>
            <person name="Wu L."/>
            <person name="Ma J."/>
        </authorList>
    </citation>
    <scope>NUCLEOTIDE SEQUENCE [LARGE SCALE GENOMIC DNA]</scope>
    <source>
        <strain evidence="7 8">JCM 6242</strain>
    </source>
</reference>
<evidence type="ECO:0000256" key="1">
    <source>
        <dbReference type="ARBA" id="ARBA00022679"/>
    </source>
</evidence>
<feature type="compositionally biased region" description="Basic and acidic residues" evidence="5">
    <location>
        <begin position="416"/>
        <end position="427"/>
    </location>
</feature>
<evidence type="ECO:0000259" key="6">
    <source>
        <dbReference type="PROSITE" id="PS50011"/>
    </source>
</evidence>
<keyword evidence="2" id="KW-0547">Nucleotide-binding</keyword>
<evidence type="ECO:0000313" key="7">
    <source>
        <dbReference type="EMBL" id="GAA2849898.1"/>
    </source>
</evidence>
<dbReference type="InterPro" id="IPR011009">
    <property type="entry name" value="Kinase-like_dom_sf"/>
</dbReference>
<evidence type="ECO:0000313" key="8">
    <source>
        <dbReference type="Proteomes" id="UP001500831"/>
    </source>
</evidence>
<dbReference type="PROSITE" id="PS50011">
    <property type="entry name" value="PROTEIN_KINASE_DOM"/>
    <property type="match status" value="1"/>
</dbReference>
<dbReference type="EMBL" id="BAAAVI010000003">
    <property type="protein sequence ID" value="GAA2849898.1"/>
    <property type="molecule type" value="Genomic_DNA"/>
</dbReference>
<keyword evidence="3" id="KW-0418">Kinase</keyword>
<dbReference type="Proteomes" id="UP001500831">
    <property type="component" value="Unassembled WGS sequence"/>
</dbReference>
<name>A0ABN3VQW3_9ACTN</name>
<sequence>MPEWVTLLPSDVKAVGPYRLEGRLGVGGQGTVYVGSAAPGRRVAIKLLHPHLAIDETARARFLREVEIAKRVALFCTAKVLDSGFVNEQPYIVSEFVDGPSLQESVRDTGPRSGAALERLALNTATALAAIHQAGVVHRDFKPGNVLLGPDGPVVIDFGIARALDASRSIITSQVVGSPGYMAPEQIAGDGTGPAVDLFAWGATMVFAATGRRAFGGDSIPAVMRSILQDQPDLDGLDGRLGAIVRACLAKDPARRPTAAAVVDGLRGLPGPSWQTGPPGPARQSDPPGPARQTGPPGPARKTGNPPVSEPGDGAGHGDGEDRTPVGGVGRHRSSALAGAAVLTLLAALGIVYSVVPSDRGGGDFNASRVPRSGPPSGDTPAPPSPADTTAGQTESPSARPRKTPKADTGRQSPQRPDDTPAPERARPSASGKRPSPSDTGNPPSPSDAGRQPSPSNAEEPPPSDPEEQPRSGGREQPPGPKVLGTVSASDMNGYCRSQGYVGVGGGPGNYWCYGPGGTPVNMANVCQWAYPGHPNVRAEGTTCTSS</sequence>
<dbReference type="SUPFAM" id="SSF56112">
    <property type="entry name" value="Protein kinase-like (PK-like)"/>
    <property type="match status" value="1"/>
</dbReference>
<keyword evidence="1" id="KW-0808">Transferase</keyword>
<protein>
    <recommendedName>
        <fullName evidence="6">Protein kinase domain-containing protein</fullName>
    </recommendedName>
</protein>
<proteinExistence type="predicted"/>